<dbReference type="AlphaFoldDB" id="A0A8H5MDR8"/>
<dbReference type="Gene3D" id="3.80.10.10">
    <property type="entry name" value="Ribonuclease Inhibitor"/>
    <property type="match status" value="1"/>
</dbReference>
<reference evidence="1 2" key="1">
    <citation type="journal article" date="2020" name="ISME J.">
        <title>Uncovering the hidden diversity of litter-decomposition mechanisms in mushroom-forming fungi.</title>
        <authorList>
            <person name="Floudas D."/>
            <person name="Bentzer J."/>
            <person name="Ahren D."/>
            <person name="Johansson T."/>
            <person name="Persson P."/>
            <person name="Tunlid A."/>
        </authorList>
    </citation>
    <scope>NUCLEOTIDE SEQUENCE [LARGE SCALE GENOMIC DNA]</scope>
    <source>
        <strain evidence="1 2">CBS 406.79</strain>
    </source>
</reference>
<gene>
    <name evidence="1" type="ORF">D9757_002854</name>
</gene>
<protein>
    <recommendedName>
        <fullName evidence="3">F-box domain-containing protein</fullName>
    </recommendedName>
</protein>
<evidence type="ECO:0000313" key="2">
    <source>
        <dbReference type="Proteomes" id="UP000518752"/>
    </source>
</evidence>
<accession>A0A8H5MDR8</accession>
<dbReference type="EMBL" id="JAACJN010000016">
    <property type="protein sequence ID" value="KAF5390293.1"/>
    <property type="molecule type" value="Genomic_DNA"/>
</dbReference>
<keyword evidence="2" id="KW-1185">Reference proteome</keyword>
<comment type="caution">
    <text evidence="1">The sequence shown here is derived from an EMBL/GenBank/DDBJ whole genome shotgun (WGS) entry which is preliminary data.</text>
</comment>
<name>A0A8H5MDR8_9AGAR</name>
<organism evidence="1 2">
    <name type="scientific">Collybiopsis confluens</name>
    <dbReference type="NCBI Taxonomy" id="2823264"/>
    <lineage>
        <taxon>Eukaryota</taxon>
        <taxon>Fungi</taxon>
        <taxon>Dikarya</taxon>
        <taxon>Basidiomycota</taxon>
        <taxon>Agaricomycotina</taxon>
        <taxon>Agaricomycetes</taxon>
        <taxon>Agaricomycetidae</taxon>
        <taxon>Agaricales</taxon>
        <taxon>Marasmiineae</taxon>
        <taxon>Omphalotaceae</taxon>
        <taxon>Collybiopsis</taxon>
    </lineage>
</organism>
<dbReference type="InterPro" id="IPR032675">
    <property type="entry name" value="LRR_dom_sf"/>
</dbReference>
<evidence type="ECO:0008006" key="3">
    <source>
        <dbReference type="Google" id="ProtNLM"/>
    </source>
</evidence>
<evidence type="ECO:0000313" key="1">
    <source>
        <dbReference type="EMBL" id="KAF5390293.1"/>
    </source>
</evidence>
<dbReference type="Proteomes" id="UP000518752">
    <property type="component" value="Unassembled WGS sequence"/>
</dbReference>
<dbReference type="OrthoDB" id="2951834at2759"/>
<proteinExistence type="predicted"/>
<sequence length="429" mass="48604">MAARQSSTNLTRTTFFRSRDSVNAASATPMSESTSESTSLFLALPLELREIVYKLFLSEIQHNLSWKQQPSNEHFKLLHVCRQISSEAEELAGFRSYVTLSHEAQITAFNHNISDDQALKITAIDVGNDARLVHAPGHPVAVPASQLYVVLNRLVSLRKLRVFECNRSRPISDFTLGSRFTLNFEKALFPFSRAPDLDCYELCLSPFKSSARIFQVLSSQTCTALRLSGNCEIQRGTVLPKLLNLTISGVTGHHLDHRIEQHFGQSYLKTFQYRLGDRSGARFELRDRHLESLAFGQASRLEKLSLLGCNRLSTSTLTSCLNNLKSLRHLALSFVYDHDLDNNFVVAFPLSLSVLKLAVTNAWYAVPRLNDELLLRESAEELVILRNPSLNVVCIQFRDEIMGERGLYWRQVSAEHKFNLNLGPWDEDF</sequence>